<dbReference type="RefSeq" id="WP_091623924.1">
    <property type="nucleotide sequence ID" value="NZ_FNZN01000004.1"/>
</dbReference>
<dbReference type="GO" id="GO:0008237">
    <property type="term" value="F:metallopeptidase activity"/>
    <property type="evidence" value="ECO:0007669"/>
    <property type="project" value="InterPro"/>
</dbReference>
<evidence type="ECO:0000313" key="5">
    <source>
        <dbReference type="EMBL" id="SEL58684.1"/>
    </source>
</evidence>
<dbReference type="InterPro" id="IPR002884">
    <property type="entry name" value="P_dom"/>
</dbReference>
<evidence type="ECO:0000256" key="2">
    <source>
        <dbReference type="ARBA" id="ARBA00022729"/>
    </source>
</evidence>
<keyword evidence="3" id="KW-0378">Hydrolase</keyword>
<dbReference type="PROSITE" id="PS51829">
    <property type="entry name" value="P_HOMO_B"/>
    <property type="match status" value="1"/>
</dbReference>
<dbReference type="InterPro" id="IPR036116">
    <property type="entry name" value="FN3_sf"/>
</dbReference>
<keyword evidence="2" id="KW-0732">Signal</keyword>
<name>A0A1H7RFK3_9FLAO</name>
<accession>A0A1H7RFK3</accession>
<protein>
    <submittedName>
        <fullName evidence="5">Por secretion system C-terminal sorting domain-containing protein</fullName>
    </submittedName>
</protein>
<evidence type="ECO:0000256" key="3">
    <source>
        <dbReference type="ARBA" id="ARBA00022801"/>
    </source>
</evidence>
<evidence type="ECO:0000259" key="4">
    <source>
        <dbReference type="PROSITE" id="PS51829"/>
    </source>
</evidence>
<evidence type="ECO:0000256" key="1">
    <source>
        <dbReference type="ARBA" id="ARBA00022670"/>
    </source>
</evidence>
<dbReference type="InterPro" id="IPR026444">
    <property type="entry name" value="Secre_tail"/>
</dbReference>
<dbReference type="EMBL" id="FNZN01000004">
    <property type="protein sequence ID" value="SEL58684.1"/>
    <property type="molecule type" value="Genomic_DNA"/>
</dbReference>
<dbReference type="GO" id="GO:0004252">
    <property type="term" value="F:serine-type endopeptidase activity"/>
    <property type="evidence" value="ECO:0007669"/>
    <property type="project" value="InterPro"/>
</dbReference>
<dbReference type="Pfam" id="PF01483">
    <property type="entry name" value="P_proprotein"/>
    <property type="match status" value="1"/>
</dbReference>
<dbReference type="SUPFAM" id="SSF49265">
    <property type="entry name" value="Fibronectin type III"/>
    <property type="match status" value="1"/>
</dbReference>
<dbReference type="InterPro" id="IPR008979">
    <property type="entry name" value="Galactose-bd-like_sf"/>
</dbReference>
<organism evidence="5 6">
    <name type="scientific">Maribacter orientalis</name>
    <dbReference type="NCBI Taxonomy" id="228957"/>
    <lineage>
        <taxon>Bacteria</taxon>
        <taxon>Pseudomonadati</taxon>
        <taxon>Bacteroidota</taxon>
        <taxon>Flavobacteriia</taxon>
        <taxon>Flavobacteriales</taxon>
        <taxon>Flavobacteriaceae</taxon>
        <taxon>Maribacter</taxon>
    </lineage>
</organism>
<dbReference type="SUPFAM" id="SSF55486">
    <property type="entry name" value="Metalloproteases ('zincins'), catalytic domain"/>
    <property type="match status" value="1"/>
</dbReference>
<dbReference type="SUPFAM" id="SSF49785">
    <property type="entry name" value="Galactose-binding domain-like"/>
    <property type="match status" value="1"/>
</dbReference>
<dbReference type="STRING" id="228957.SAMN04488008_104267"/>
<reference evidence="6" key="1">
    <citation type="submission" date="2016-10" db="EMBL/GenBank/DDBJ databases">
        <authorList>
            <person name="Varghese N."/>
            <person name="Submissions S."/>
        </authorList>
    </citation>
    <scope>NUCLEOTIDE SEQUENCE [LARGE SCALE GENOMIC DNA]</scope>
    <source>
        <strain evidence="6">DSM 16471</strain>
    </source>
</reference>
<dbReference type="OrthoDB" id="9792152at2"/>
<dbReference type="AlphaFoldDB" id="A0A1H7RFK3"/>
<dbReference type="Proteomes" id="UP000198990">
    <property type="component" value="Unassembled WGS sequence"/>
</dbReference>
<dbReference type="Gene3D" id="3.40.390.10">
    <property type="entry name" value="Collagenase (Catalytic Domain)"/>
    <property type="match status" value="1"/>
</dbReference>
<keyword evidence="6" id="KW-1185">Reference proteome</keyword>
<dbReference type="GO" id="GO:0006508">
    <property type="term" value="P:proteolysis"/>
    <property type="evidence" value="ECO:0007669"/>
    <property type="project" value="UniProtKB-KW"/>
</dbReference>
<dbReference type="Gene3D" id="2.60.120.260">
    <property type="entry name" value="Galactose-binding domain-like"/>
    <property type="match status" value="1"/>
</dbReference>
<dbReference type="NCBIfam" id="TIGR04183">
    <property type="entry name" value="Por_Secre_tail"/>
    <property type="match status" value="1"/>
</dbReference>
<gene>
    <name evidence="5" type="ORF">SAMN04488008_104267</name>
</gene>
<keyword evidence="1" id="KW-0645">Protease</keyword>
<dbReference type="Pfam" id="PF13583">
    <property type="entry name" value="Reprolysin_4"/>
    <property type="match status" value="1"/>
</dbReference>
<proteinExistence type="predicted"/>
<dbReference type="Gene3D" id="2.60.40.10">
    <property type="entry name" value="Immunoglobulins"/>
    <property type="match status" value="1"/>
</dbReference>
<dbReference type="InterPro" id="IPR024079">
    <property type="entry name" value="MetalloPept_cat_dom_sf"/>
</dbReference>
<dbReference type="InterPro" id="IPR013783">
    <property type="entry name" value="Ig-like_fold"/>
</dbReference>
<feature type="domain" description="P/Homo B" evidence="4">
    <location>
        <begin position="832"/>
        <end position="983"/>
    </location>
</feature>
<evidence type="ECO:0000313" key="6">
    <source>
        <dbReference type="Proteomes" id="UP000198990"/>
    </source>
</evidence>
<dbReference type="Pfam" id="PF18962">
    <property type="entry name" value="Por_Secre_tail"/>
    <property type="match status" value="1"/>
</dbReference>
<sequence length="1254" mass="136035">MIVKLRLVFSITILFLSFYGVAQSTYWKNTELNASAKQLSKQRLRVDKGRAFTLNQEQFLNTLSVKSSSKIIYFPDEQGNLVPFQVEEANVFSEGLAKKFPTIKSYKGVALHNSTKQVRFSVSGKGIQSMISTPGEHGALFMQKSTDDIYVLYRRTEQEESDLHFVCSTMPEVMEYSQNLTAKLVDDQTLRKFRVAISASGEYTQFHGGTKVDALAAINATLTRINGIFERDLAITLELIDNTDLVIYTDPETDPYTGSLSAQVQNTLTSIIGEANYDIGHLFNQQDNTLDGNSGFIGAVCTDNRKGSGYTTLSSPTGDAFDIDLVAHEMGHQFGANHSFSHISEGTTVQVEPASGTTIMGYAGIAGNNNVAANSDDYFHYVSVVQIRDYLQTVSCGQTQVLTNSPPTLLPLSNYSIPKGTPFVLTGVANDVDTSNILSYTWEQIDNGVVTQATFGPNNPAGANFRSLPPSLSPQRYFPNLTLILSGQLTETLPKVGEAWETLSNIGRELNFSLMVRDNALNGGQSISDELKVSVINEAGPFVVTSQITELSFEAGSVQTITWDVANTNIAPIGAETVSVFLSIDGGFTYPITLVENTLNDGSQSVIIPNTSASAGRIMVKADNNIFFAVNAADFSITPSEIVLNFEQVVYDICKPNDINIPFTYEIGLGFNEQSTFSAIEMPAGLTAQFTPVSADFTDTPVIIDFQGISNLSVGTYPIRVLATSATVTKEVILQLRVYDDNFEAVQLLSPLDGFVDASKDIILQWNAALGNTLYDVEISTDAGFSNIIESATVSTDTYSPVQIDNNSQYFWRVKPKNDCGEGIFSSVFSFTTIQFNCTTKDATALPISISSSGTPVISSKIVFYEDLPVADMNVVIDLEHTFLADLVISLTSPAGTVVTLVSSSCGESRNINATFDDDSPSFNCSIDPAISGMVKPLGSLSAFNGESILGEWVLEVRDNAPSDGGSLKVFALEVCVEGNFRPDADNDGVFDDGDDLCLGTPEGLEVNASGCPVYRFPAENFTVSLVSETCRENNDGALTVIPKLALDYQIRVLGNGLDVTQSFSNSFNLANLSSGAYSLCITGTDGSISYNEYCLEVQITEPEPLSVTSKMALDGTQITLELEGSSFYTIELNGISIQTEESIVVLDLEKGINTLKVSTNIPCQGIYEEQISFFEKPIVFPNPVVDFVQVFLGESDENIIVRIFSADGRLISNSSEFAKQGIIELNLSSLSTGIYYLKYEGMTIKGTSKIIKE</sequence>